<feature type="compositionally biased region" description="Basic and acidic residues" evidence="1">
    <location>
        <begin position="418"/>
        <end position="468"/>
    </location>
</feature>
<feature type="compositionally biased region" description="Low complexity" evidence="1">
    <location>
        <begin position="730"/>
        <end position="739"/>
    </location>
</feature>
<reference evidence="2" key="1">
    <citation type="submission" date="2022-10" db="EMBL/GenBank/DDBJ databases">
        <authorList>
            <person name="Chen Y."/>
            <person name="Dougan E. K."/>
            <person name="Chan C."/>
            <person name="Rhodes N."/>
            <person name="Thang M."/>
        </authorList>
    </citation>
    <scope>NUCLEOTIDE SEQUENCE</scope>
</reference>
<evidence type="ECO:0000313" key="4">
    <source>
        <dbReference type="Proteomes" id="UP001152797"/>
    </source>
</evidence>
<organism evidence="2">
    <name type="scientific">Cladocopium goreaui</name>
    <dbReference type="NCBI Taxonomy" id="2562237"/>
    <lineage>
        <taxon>Eukaryota</taxon>
        <taxon>Sar</taxon>
        <taxon>Alveolata</taxon>
        <taxon>Dinophyceae</taxon>
        <taxon>Suessiales</taxon>
        <taxon>Symbiodiniaceae</taxon>
        <taxon>Cladocopium</taxon>
    </lineage>
</organism>
<feature type="compositionally biased region" description="Basic and acidic residues" evidence="1">
    <location>
        <begin position="398"/>
        <end position="411"/>
    </location>
</feature>
<evidence type="ECO:0000256" key="1">
    <source>
        <dbReference type="SAM" id="MobiDB-lite"/>
    </source>
</evidence>
<feature type="compositionally biased region" description="Basic and acidic residues" evidence="1">
    <location>
        <begin position="603"/>
        <end position="639"/>
    </location>
</feature>
<proteinExistence type="predicted"/>
<gene>
    <name evidence="2" type="ORF">C1SCF055_LOCUS14220</name>
</gene>
<evidence type="ECO:0000313" key="2">
    <source>
        <dbReference type="EMBL" id="CAI3986907.1"/>
    </source>
</evidence>
<feature type="region of interest" description="Disordered" evidence="1">
    <location>
        <begin position="163"/>
        <end position="190"/>
    </location>
</feature>
<evidence type="ECO:0000313" key="3">
    <source>
        <dbReference type="EMBL" id="CAL4774219.1"/>
    </source>
</evidence>
<feature type="region of interest" description="Disordered" evidence="1">
    <location>
        <begin position="493"/>
        <end position="516"/>
    </location>
</feature>
<feature type="compositionally biased region" description="Basic and acidic residues" evidence="1">
    <location>
        <begin position="1958"/>
        <end position="1980"/>
    </location>
</feature>
<feature type="region of interest" description="Disordered" evidence="1">
    <location>
        <begin position="398"/>
        <end position="468"/>
    </location>
</feature>
<name>A0A9P1C938_9DINO</name>
<feature type="compositionally biased region" description="Acidic residues" evidence="1">
    <location>
        <begin position="1915"/>
        <end position="1931"/>
    </location>
</feature>
<accession>A0A9P1C938</accession>
<feature type="compositionally biased region" description="Basic and acidic residues" evidence="1">
    <location>
        <begin position="163"/>
        <end position="173"/>
    </location>
</feature>
<dbReference type="EMBL" id="CAMXCT010001114">
    <property type="protein sequence ID" value="CAI3986907.1"/>
    <property type="molecule type" value="Genomic_DNA"/>
</dbReference>
<feature type="non-terminal residue" evidence="2">
    <location>
        <position position="1"/>
    </location>
</feature>
<feature type="non-terminal residue" evidence="2">
    <location>
        <position position="2093"/>
    </location>
</feature>
<dbReference type="Proteomes" id="UP001152797">
    <property type="component" value="Unassembled WGS sequence"/>
</dbReference>
<feature type="region of interest" description="Disordered" evidence="1">
    <location>
        <begin position="601"/>
        <end position="662"/>
    </location>
</feature>
<keyword evidence="4" id="KW-1185">Reference proteome</keyword>
<feature type="compositionally biased region" description="Basic residues" evidence="1">
    <location>
        <begin position="174"/>
        <end position="186"/>
    </location>
</feature>
<reference evidence="3 4" key="2">
    <citation type="submission" date="2024-05" db="EMBL/GenBank/DDBJ databases">
        <authorList>
            <person name="Chen Y."/>
            <person name="Shah S."/>
            <person name="Dougan E. K."/>
            <person name="Thang M."/>
            <person name="Chan C."/>
        </authorList>
    </citation>
    <scope>NUCLEOTIDE SEQUENCE [LARGE SCALE GENOMIC DNA]</scope>
</reference>
<dbReference type="EMBL" id="CAMXCT020001114">
    <property type="protein sequence ID" value="CAL1140282.1"/>
    <property type="molecule type" value="Genomic_DNA"/>
</dbReference>
<sequence length="2093" mass="235977">LRRLAYDYRAWISDSLVSFLIDRIGVVVPNLFVLGMDDLSGEGSVKSVVAGNGKAEVFSRLILHPCAHERADPFWVLLPGVSPTGGIWQYFMEKVDLTWQTSNEFTQYSALYPALFGFAVAHAYKISRLRVQDPSAVQALLREVTTQIVQDMPSEDAVIAQAQEREKGEEAKSTKKKSNTLMKKRPGVTSKVKPVGKDTTTVFDQLMNQKTRLCEQALRQQSLIWTLDEDWQYMELEASSMLQDKDLAETLQLASTFGLKEKQLYFTKAVRKIADIPSYVLAVSLAGIVKDLTPQSLFRTGGELFEVRKRTLQSVRLDGSPDSLKLRLDLSQKLSLAERLWRDRLIWLLDEGKRFWRKMLAQDSHGIGTLKEEVALKLADPSWLIKVKNQQEMFQKDAAKDLKKDQVDTERMSVPLLDTRRTGKGKEKERSDKRHSDERRVKKPKRDESDDDEASSRESGGDFGKHAVAKARRESLDKIAGYKDLDLLTGRFQKRSSGKERTSSTRGSTANDADGQEAAEESLKKFLQKDLVKFFASKNDSCLFLKVLAADGMVSAGNFADALDEGWKPDATCLGAESLEYLQMMSWVGRRSAVKLVQHLANRKAEKSDSEDADRKDENNESDDSGNHTEPPKDKKTWACDKLPPLEDDDRESQNSQLEWGPGVYGPMTMKLHMRRWRYEELYPHLNLRRPDQDRLALQSMGDIGAQEPAVADQQQVTATIDLTDEDSSQDSTSAAADAPGPMRSSACSCDLAEVEEQEEEEEEAWKDKVEALVREIPEVLGEDPEEERHRDLAIEKVRDAIADRWVAVRNIAAHSHASQYEELVQATKTILAQLVSAYGAEIHFVEEEACAVDGYKSYIALAEVYQLRTPFTQWFTKNYCGVYMPLAEELGMVARRPSYKGAASTKVHLPMDSATVIGLVAIFGSILPAQGLTPSALKTCTTCFDALQSVACISQNLVLIPELPRMILPVEKNKVKMSALRSALKTLDLKPDRLLRKLPEDETDKSVSFSHLLIALFRARGEKFYSQSQMLMRVLRRLVHIFCQSVEMAMEKVLSLVFRMDSHQWAGPTQVLPFGPTAEQAAKALESLRSYLGGRIPSKPVSQIAASLDAFKWKEYRASTKNLLVALANSIQQAMPKGFSLKSCVPPNPLLPMKPTETRAKLTEKEKRAMGLEGEQMDRSLYFVFDHKSFDARTDWYQNDSFWHLTFSADEGTEGFLVFLHLAAQQLWTIIWPDQFHKVSRKTSLAITLAPGGQALLRRISRLFRALRGPWHTCKFGKIILEARQHLVREVEAGNEAACELVDLYLPSICRDLSIDPDIGTRAHVLDILKRKGGSMHIVGTEHKDSRWWSFFDHGSAWDQRWHLEQLTHSYAFWLEGKSPWNLTPYNEETGGEPTDTNSLRQAAWNVLADDQNQDQMRSFLVVFGPYRKWTSEMNHDMQSMPDASLKHTLSLATGLRIHRLMEKTLQLSRSPDTLEYINGSGDDTEHEENRQFHVALMLGQMRALWETNTYHLAYPWHVIVALDARKVQELLAHMKTTWAFVREVIDTIPLTHPMGKAFFFVRHQAFRDVMVKAENFDFDPCQFHAPAAAGFRNVIRSVGGLTNAKADGLLSSLPSELAFNDLRDASKRSRKSQQVQPEDLHAVASKSSVRRNMGCSSLDVMDSDWGPPMDRRSIKTSVFNGFRQTDCSLGITSEGLTKRRVNHVLTKPHIFCQRLEIFEALLQKWEGLQDLSEDDRVKAIMDSFRDGWVADLVPVHWCVGFLDEEHSITKNYAIVIRAGPHHLLCMWLKPLGLGVYTLLHDSSTRPFRLLVNDFQKLKVCQAVPAVGSNGSLVWKLQVFMELKDYLADYAMLDISAANLSKVCTAMKLRGHSKLSHKHRVELFLKEMGRPDDFIQEILASLPDKPQRQKADAESQEDGECPDGEDEDVLGDSPNPEGEEETIELLQVPVEANQVENKQEEDVHMDEPVEPRKEREDGAHAPPGVGPNRGKFETSDLPPGCTANFGEPKSASPFIQVHLPLGMKFNGRRSKSSSFSEGAHAGLRCTARTKDAAIRSALAWAWEWYQSLTCSEQAAVKAAAADAAERQPKRPR</sequence>
<feature type="region of interest" description="Disordered" evidence="1">
    <location>
        <begin position="1902"/>
        <end position="1996"/>
    </location>
</feature>
<dbReference type="EMBL" id="CAMXCT030001114">
    <property type="protein sequence ID" value="CAL4774219.1"/>
    <property type="molecule type" value="Genomic_DNA"/>
</dbReference>
<comment type="caution">
    <text evidence="2">The sequence shown here is derived from an EMBL/GenBank/DDBJ whole genome shotgun (WGS) entry which is preliminary data.</text>
</comment>
<feature type="region of interest" description="Disordered" evidence="1">
    <location>
        <begin position="723"/>
        <end position="747"/>
    </location>
</feature>
<protein>
    <submittedName>
        <fullName evidence="2">Uncharacterized protein</fullName>
    </submittedName>
</protein>